<organism evidence="1 2">
    <name type="scientific">Polaromonas aquatica</name>
    <dbReference type="NCBI Taxonomy" id="332657"/>
    <lineage>
        <taxon>Bacteria</taxon>
        <taxon>Pseudomonadati</taxon>
        <taxon>Pseudomonadota</taxon>
        <taxon>Betaproteobacteria</taxon>
        <taxon>Burkholderiales</taxon>
        <taxon>Comamonadaceae</taxon>
        <taxon>Polaromonas</taxon>
    </lineage>
</organism>
<dbReference type="Proteomes" id="UP001596270">
    <property type="component" value="Unassembled WGS sequence"/>
</dbReference>
<reference evidence="2" key="1">
    <citation type="journal article" date="2019" name="Int. J. Syst. Evol. Microbiol.">
        <title>The Global Catalogue of Microorganisms (GCM) 10K type strain sequencing project: providing services to taxonomists for standard genome sequencing and annotation.</title>
        <authorList>
            <consortium name="The Broad Institute Genomics Platform"/>
            <consortium name="The Broad Institute Genome Sequencing Center for Infectious Disease"/>
            <person name="Wu L."/>
            <person name="Ma J."/>
        </authorList>
    </citation>
    <scope>NUCLEOTIDE SEQUENCE [LARGE SCALE GENOMIC DNA]</scope>
    <source>
        <strain evidence="2">CCUG 39402</strain>
    </source>
</reference>
<evidence type="ECO:0000313" key="1">
    <source>
        <dbReference type="EMBL" id="MFC6282192.1"/>
    </source>
</evidence>
<protein>
    <submittedName>
        <fullName evidence="1">Uncharacterized protein</fullName>
    </submittedName>
</protein>
<proteinExistence type="predicted"/>
<keyword evidence="2" id="KW-1185">Reference proteome</keyword>
<evidence type="ECO:0000313" key="2">
    <source>
        <dbReference type="Proteomes" id="UP001596270"/>
    </source>
</evidence>
<comment type="caution">
    <text evidence="1">The sequence shown here is derived from an EMBL/GenBank/DDBJ whole genome shotgun (WGS) entry which is preliminary data.</text>
</comment>
<dbReference type="RefSeq" id="WP_371437683.1">
    <property type="nucleotide sequence ID" value="NZ_JBHSRS010000071.1"/>
</dbReference>
<name>A0ABW1TY23_9BURK</name>
<sequence length="148" mass="17002">MNIQQMLAIPTDSYRIIEARVGSKSSIPNWPAQNIDGLIQALMHWTLSPASNMHEDDPAHPHNSFSKPFRSLCWGSTRTERIEGTNLRRYIGTEPIHPDHPEAIRFYGNFMLYSFGFWLDTDDQALIDLLDALIEQNMQRPEYLAAKS</sequence>
<gene>
    <name evidence="1" type="ORF">ACFQND_13245</name>
</gene>
<accession>A0ABW1TY23</accession>
<dbReference type="EMBL" id="JBHSRS010000071">
    <property type="protein sequence ID" value="MFC6282192.1"/>
    <property type="molecule type" value="Genomic_DNA"/>
</dbReference>